<dbReference type="InterPro" id="IPR003770">
    <property type="entry name" value="MLTG-like"/>
</dbReference>
<protein>
    <recommendedName>
        <fullName evidence="9">Endolytic murein transglycosylase</fullName>
    </recommendedName>
</protein>
<dbReference type="GO" id="GO:0016829">
    <property type="term" value="F:lyase activity"/>
    <property type="evidence" value="ECO:0007669"/>
    <property type="project" value="UniProtKB-KW"/>
</dbReference>
<gene>
    <name evidence="7" type="ORF">A2933_01560</name>
</gene>
<dbReference type="PANTHER" id="PTHR30518:SF2">
    <property type="entry name" value="ENDOLYTIC MUREIN TRANSGLYCOSYLASE"/>
    <property type="match status" value="1"/>
</dbReference>
<evidence type="ECO:0000256" key="4">
    <source>
        <dbReference type="ARBA" id="ARBA00023136"/>
    </source>
</evidence>
<keyword evidence="2" id="KW-0812">Transmembrane</keyword>
<keyword evidence="1" id="KW-1003">Cell membrane</keyword>
<evidence type="ECO:0000256" key="5">
    <source>
        <dbReference type="ARBA" id="ARBA00023239"/>
    </source>
</evidence>
<organism evidence="7 8">
    <name type="scientific">Candidatus Nomurabacteria bacterium RIFCSPLOWO2_01_FULL_46_18</name>
    <dbReference type="NCBI Taxonomy" id="1801783"/>
    <lineage>
        <taxon>Bacteria</taxon>
        <taxon>Candidatus Nomuraibacteriota</taxon>
    </lineage>
</organism>
<evidence type="ECO:0000256" key="2">
    <source>
        <dbReference type="ARBA" id="ARBA00022692"/>
    </source>
</evidence>
<evidence type="ECO:0000256" key="6">
    <source>
        <dbReference type="ARBA" id="ARBA00023316"/>
    </source>
</evidence>
<keyword evidence="6" id="KW-0961">Cell wall biogenesis/degradation</keyword>
<dbReference type="Pfam" id="PF02618">
    <property type="entry name" value="YceG"/>
    <property type="match status" value="1"/>
</dbReference>
<evidence type="ECO:0000256" key="3">
    <source>
        <dbReference type="ARBA" id="ARBA00022989"/>
    </source>
</evidence>
<keyword evidence="4" id="KW-0472">Membrane</keyword>
<dbReference type="EMBL" id="MFVH01000019">
    <property type="protein sequence ID" value="OGI91921.1"/>
    <property type="molecule type" value="Genomic_DNA"/>
</dbReference>
<keyword evidence="5" id="KW-0456">Lyase</keyword>
<keyword evidence="3" id="KW-1133">Transmembrane helix</keyword>
<accession>A0A1F6XDA9</accession>
<dbReference type="AlphaFoldDB" id="A0A1F6XDA9"/>
<evidence type="ECO:0008006" key="9">
    <source>
        <dbReference type="Google" id="ProtNLM"/>
    </source>
</evidence>
<evidence type="ECO:0000256" key="1">
    <source>
        <dbReference type="ARBA" id="ARBA00022475"/>
    </source>
</evidence>
<dbReference type="NCBIfam" id="TIGR00247">
    <property type="entry name" value="endolytic transglycosylase MltG"/>
    <property type="match status" value="1"/>
</dbReference>
<dbReference type="Proteomes" id="UP000179381">
    <property type="component" value="Unassembled WGS sequence"/>
</dbReference>
<evidence type="ECO:0000313" key="7">
    <source>
        <dbReference type="EMBL" id="OGI91921.1"/>
    </source>
</evidence>
<proteinExistence type="predicted"/>
<name>A0A1F6XDA9_9BACT</name>
<comment type="caution">
    <text evidence="7">The sequence shown here is derived from an EMBL/GenBank/DDBJ whole genome shotgun (WGS) entry which is preliminary data.</text>
</comment>
<dbReference type="PANTHER" id="PTHR30518">
    <property type="entry name" value="ENDOLYTIC MUREIN TRANSGLYCOSYLASE"/>
    <property type="match status" value="1"/>
</dbReference>
<dbReference type="GO" id="GO:0071555">
    <property type="term" value="P:cell wall organization"/>
    <property type="evidence" value="ECO:0007669"/>
    <property type="project" value="UniProtKB-KW"/>
</dbReference>
<sequence>MRWKLAILALILVLAIPVIVVIYYKFNPELLAKLSFYIDLANPSMRIVRVQEGLRKEEVAETLFQKLDWNEEDKNAFVKLVLAGKSAEGRYFPKTYLVHKDAGPARVGEMMFVEFGKQVAKIKPKNILNEENVLKIASLIQREAAGKQDMALISGILWNRIWNEMKLQIDATLQYAKGNEENDWWPPVSGKDRKIKSPYNTYLNEGLPPSPISNPGSAAIAAAYNPQKTSCLFFLHDKNRKIHCTKTYEEHKKNIELYLK</sequence>
<reference evidence="7 8" key="1">
    <citation type="journal article" date="2016" name="Nat. Commun.">
        <title>Thousands of microbial genomes shed light on interconnected biogeochemical processes in an aquifer system.</title>
        <authorList>
            <person name="Anantharaman K."/>
            <person name="Brown C.T."/>
            <person name="Hug L.A."/>
            <person name="Sharon I."/>
            <person name="Castelle C.J."/>
            <person name="Probst A.J."/>
            <person name="Thomas B.C."/>
            <person name="Singh A."/>
            <person name="Wilkins M.J."/>
            <person name="Karaoz U."/>
            <person name="Brodie E.L."/>
            <person name="Williams K.H."/>
            <person name="Hubbard S.S."/>
            <person name="Banfield J.F."/>
        </authorList>
    </citation>
    <scope>NUCLEOTIDE SEQUENCE [LARGE SCALE GENOMIC DNA]</scope>
</reference>
<evidence type="ECO:0000313" key="8">
    <source>
        <dbReference type="Proteomes" id="UP000179381"/>
    </source>
</evidence>